<keyword evidence="2" id="KW-1185">Reference proteome</keyword>
<dbReference type="EMBL" id="CP120370">
    <property type="protein sequence ID" value="WEX81175.1"/>
    <property type="molecule type" value="Genomic_DNA"/>
</dbReference>
<reference evidence="1 2" key="1">
    <citation type="submission" date="2023-03" db="EMBL/GenBank/DDBJ databases">
        <authorList>
            <person name="Kaur S."/>
            <person name="Espinosa-Saiz D."/>
            <person name="Velazquez E."/>
            <person name="Menendez E."/>
            <person name="diCenzo G.C."/>
        </authorList>
    </citation>
    <scope>NUCLEOTIDE SEQUENCE [LARGE SCALE GENOMIC DNA]</scope>
    <source>
        <strain evidence="1 2">LMG 27395</strain>
    </source>
</reference>
<dbReference type="Proteomes" id="UP001235547">
    <property type="component" value="Chromosome 2"/>
</dbReference>
<protein>
    <submittedName>
        <fullName evidence="1">Uncharacterized protein</fullName>
    </submittedName>
</protein>
<dbReference type="RefSeq" id="WP_280731913.1">
    <property type="nucleotide sequence ID" value="NZ_CP120367.1"/>
</dbReference>
<sequence>MAKRYELKDDGNGLWSVIDRFTGMPARWEGVLQTGLQLYAADDLNELLNLLDERRRAKGKPERDQLL</sequence>
<proteinExistence type="predicted"/>
<accession>A0ABY8CV18</accession>
<organism evidence="1 2">
    <name type="scientific">Sinorhizobium numidicum</name>
    <dbReference type="NCBI Taxonomy" id="680248"/>
    <lineage>
        <taxon>Bacteria</taxon>
        <taxon>Pseudomonadati</taxon>
        <taxon>Pseudomonadota</taxon>
        <taxon>Alphaproteobacteria</taxon>
        <taxon>Hyphomicrobiales</taxon>
        <taxon>Rhizobiaceae</taxon>
        <taxon>Sinorhizobium/Ensifer group</taxon>
        <taxon>Sinorhizobium</taxon>
    </lineage>
</organism>
<name>A0ABY8CV18_9HYPH</name>
<gene>
    <name evidence="1" type="ORF">PYH38_000552</name>
</gene>
<evidence type="ECO:0000313" key="1">
    <source>
        <dbReference type="EMBL" id="WEX81175.1"/>
    </source>
</evidence>
<evidence type="ECO:0000313" key="2">
    <source>
        <dbReference type="Proteomes" id="UP001235547"/>
    </source>
</evidence>